<dbReference type="OrthoDB" id="5416172at2759"/>
<evidence type="ECO:0000313" key="3">
    <source>
        <dbReference type="Proteomes" id="UP000781932"/>
    </source>
</evidence>
<evidence type="ECO:0000313" key="2">
    <source>
        <dbReference type="EMBL" id="KAF9870666.1"/>
    </source>
</evidence>
<gene>
    <name evidence="2" type="ORF">CkaCkLH20_11768</name>
</gene>
<reference evidence="2" key="2">
    <citation type="submission" date="2020-11" db="EMBL/GenBank/DDBJ databases">
        <title>Whole genome sequencing of Colletotrichum sp.</title>
        <authorList>
            <person name="Li H."/>
        </authorList>
    </citation>
    <scope>NUCLEOTIDE SEQUENCE</scope>
    <source>
        <strain evidence="2">CkLH20</strain>
    </source>
</reference>
<feature type="compositionally biased region" description="Polar residues" evidence="1">
    <location>
        <begin position="25"/>
        <end position="35"/>
    </location>
</feature>
<dbReference type="RefSeq" id="XP_038740127.1">
    <property type="nucleotide sequence ID" value="XM_038894482.1"/>
</dbReference>
<dbReference type="GeneID" id="62167556"/>
<evidence type="ECO:0000256" key="1">
    <source>
        <dbReference type="SAM" id="MobiDB-lite"/>
    </source>
</evidence>
<keyword evidence="3" id="KW-1185">Reference proteome</keyword>
<proteinExistence type="predicted"/>
<comment type="caution">
    <text evidence="2">The sequence shown here is derived from an EMBL/GenBank/DDBJ whole genome shotgun (WGS) entry which is preliminary data.</text>
</comment>
<reference evidence="2" key="1">
    <citation type="submission" date="2020-03" db="EMBL/GenBank/DDBJ databases">
        <authorList>
            <person name="He L."/>
        </authorList>
    </citation>
    <scope>NUCLEOTIDE SEQUENCE</scope>
    <source>
        <strain evidence="2">CkLH20</strain>
    </source>
</reference>
<sequence length="120" mass="11886">MTNAKQGGDLYDMAKDGTKVPGNAGKQNIITSVPNPHQKDGEAGGGLGSTTLHGAADNATLAADEGRPTGVGEGITGTGNEIPQSTAGKPGGRGGTHGSEDIRAASGGFATKNRRSDDEV</sequence>
<dbReference type="Proteomes" id="UP000781932">
    <property type="component" value="Unassembled WGS sequence"/>
</dbReference>
<accession>A0A9P6HYG7</accession>
<name>A0A9P6HYG7_9PEZI</name>
<feature type="compositionally biased region" description="Polar residues" evidence="1">
    <location>
        <begin position="78"/>
        <end position="87"/>
    </location>
</feature>
<feature type="region of interest" description="Disordered" evidence="1">
    <location>
        <begin position="1"/>
        <end position="120"/>
    </location>
</feature>
<organism evidence="2 3">
    <name type="scientific">Colletotrichum karsti</name>
    <dbReference type="NCBI Taxonomy" id="1095194"/>
    <lineage>
        <taxon>Eukaryota</taxon>
        <taxon>Fungi</taxon>
        <taxon>Dikarya</taxon>
        <taxon>Ascomycota</taxon>
        <taxon>Pezizomycotina</taxon>
        <taxon>Sordariomycetes</taxon>
        <taxon>Hypocreomycetidae</taxon>
        <taxon>Glomerellales</taxon>
        <taxon>Glomerellaceae</taxon>
        <taxon>Colletotrichum</taxon>
        <taxon>Colletotrichum boninense species complex</taxon>
    </lineage>
</organism>
<protein>
    <submittedName>
        <fullName evidence="2">Uncharacterized protein</fullName>
    </submittedName>
</protein>
<dbReference type="AlphaFoldDB" id="A0A9P6HYG7"/>
<dbReference type="EMBL" id="JAATWM020000051">
    <property type="protein sequence ID" value="KAF9870666.1"/>
    <property type="molecule type" value="Genomic_DNA"/>
</dbReference>